<dbReference type="FunFam" id="1.20.5.170:FF:000056">
    <property type="entry name" value="DNA repair protein SWI5 homolog"/>
    <property type="match status" value="1"/>
</dbReference>
<name>A0AAW0XLE4_CHEQU</name>
<evidence type="ECO:0000256" key="7">
    <source>
        <dbReference type="SAM" id="MobiDB-lite"/>
    </source>
</evidence>
<evidence type="ECO:0000256" key="2">
    <source>
        <dbReference type="ARBA" id="ARBA00019825"/>
    </source>
</evidence>
<comment type="similarity">
    <text evidence="1">Belongs to the SWI5/SAE3 family.</text>
</comment>
<dbReference type="AlphaFoldDB" id="A0AAW0XLE4"/>
<evidence type="ECO:0000313" key="8">
    <source>
        <dbReference type="EMBL" id="KAK8743780.1"/>
    </source>
</evidence>
<keyword evidence="9" id="KW-1185">Reference proteome</keyword>
<protein>
    <recommendedName>
        <fullName evidence="2">DNA repair protein SWI5 homolog</fullName>
    </recommendedName>
    <alternativeName>
        <fullName evidence="5">Protein SAE3 homolog</fullName>
    </alternativeName>
</protein>
<dbReference type="Proteomes" id="UP001445076">
    <property type="component" value="Unassembled WGS sequence"/>
</dbReference>
<comment type="function">
    <text evidence="6">Component of the SWI5-SFR1 complex, a complex required for double-strand break repair via homologous recombination.</text>
</comment>
<accession>A0AAW0XLE4</accession>
<dbReference type="GO" id="GO:0034974">
    <property type="term" value="C:Swi5-Swi2 complex"/>
    <property type="evidence" value="ECO:0007669"/>
    <property type="project" value="TreeGrafter"/>
</dbReference>
<dbReference type="PANTHER" id="PTHR28529:SF2">
    <property type="entry name" value="DNA REPAIR PROTEIN SWI5 HOMOLOG"/>
    <property type="match status" value="1"/>
</dbReference>
<organism evidence="8 9">
    <name type="scientific">Cherax quadricarinatus</name>
    <name type="common">Australian red claw crayfish</name>
    <dbReference type="NCBI Taxonomy" id="27406"/>
    <lineage>
        <taxon>Eukaryota</taxon>
        <taxon>Metazoa</taxon>
        <taxon>Ecdysozoa</taxon>
        <taxon>Arthropoda</taxon>
        <taxon>Crustacea</taxon>
        <taxon>Multicrustacea</taxon>
        <taxon>Malacostraca</taxon>
        <taxon>Eumalacostraca</taxon>
        <taxon>Eucarida</taxon>
        <taxon>Decapoda</taxon>
        <taxon>Pleocyemata</taxon>
        <taxon>Astacidea</taxon>
        <taxon>Parastacoidea</taxon>
        <taxon>Parastacidae</taxon>
        <taxon>Cherax</taxon>
    </lineage>
</organism>
<evidence type="ECO:0000313" key="9">
    <source>
        <dbReference type="Proteomes" id="UP001445076"/>
    </source>
</evidence>
<proteinExistence type="inferred from homology"/>
<dbReference type="GO" id="GO:0000724">
    <property type="term" value="P:double-strand break repair via homologous recombination"/>
    <property type="evidence" value="ECO:0007669"/>
    <property type="project" value="UniProtKB-ARBA"/>
</dbReference>
<evidence type="ECO:0000256" key="3">
    <source>
        <dbReference type="ARBA" id="ARBA00022763"/>
    </source>
</evidence>
<dbReference type="PANTHER" id="PTHR28529">
    <property type="entry name" value="DNA REPAIR PROTEIN SWI5 HOMOLOG"/>
    <property type="match status" value="1"/>
</dbReference>
<comment type="caution">
    <text evidence="8">The sequence shown here is derived from an EMBL/GenBank/DDBJ whole genome shotgun (WGS) entry which is preliminary data.</text>
</comment>
<evidence type="ECO:0000256" key="1">
    <source>
        <dbReference type="ARBA" id="ARBA00008060"/>
    </source>
</evidence>
<keyword evidence="4" id="KW-0234">DNA repair</keyword>
<dbReference type="Gene3D" id="1.20.5.170">
    <property type="match status" value="1"/>
</dbReference>
<evidence type="ECO:0000256" key="6">
    <source>
        <dbReference type="ARBA" id="ARBA00059338"/>
    </source>
</evidence>
<evidence type="ECO:0000256" key="5">
    <source>
        <dbReference type="ARBA" id="ARBA00030081"/>
    </source>
</evidence>
<keyword evidence="3" id="KW-0227">DNA damage</keyword>
<sequence>MSLRRNSSGGTPGASRVRQAFKSPFRVAGSTDPNANNTSPNKKDSEEISSVNKETNIFTIGCSDRVVADRMNQTPPQLQSKLIIANSLTPKRITIGRSPSLLSSCRRRVVPQHFSVPFRTPSKNTLSQNLLPPENQLAQLCEKESELDEEIASLKNCGYKIEELQCHIENLHQYNEIKDAAQLVMGRLAELEGVTTKEIHERYGVPTME</sequence>
<dbReference type="GO" id="GO:0032798">
    <property type="term" value="C:Swi5-Sfr1 complex"/>
    <property type="evidence" value="ECO:0007669"/>
    <property type="project" value="TreeGrafter"/>
</dbReference>
<dbReference type="EMBL" id="JARKIK010000024">
    <property type="protein sequence ID" value="KAK8743780.1"/>
    <property type="molecule type" value="Genomic_DNA"/>
</dbReference>
<gene>
    <name evidence="8" type="ORF">OTU49_001261</name>
</gene>
<evidence type="ECO:0000256" key="4">
    <source>
        <dbReference type="ARBA" id="ARBA00023204"/>
    </source>
</evidence>
<feature type="region of interest" description="Disordered" evidence="7">
    <location>
        <begin position="1"/>
        <end position="50"/>
    </location>
</feature>
<feature type="compositionally biased region" description="Polar residues" evidence="7">
    <location>
        <begin position="31"/>
        <end position="40"/>
    </location>
</feature>
<dbReference type="Pfam" id="PF07061">
    <property type="entry name" value="Swi5"/>
    <property type="match status" value="1"/>
</dbReference>
<reference evidence="8 9" key="1">
    <citation type="journal article" date="2024" name="BMC Genomics">
        <title>Genome assembly of redclaw crayfish (Cherax quadricarinatus) provides insights into its immune adaptation and hypoxia tolerance.</title>
        <authorList>
            <person name="Liu Z."/>
            <person name="Zheng J."/>
            <person name="Li H."/>
            <person name="Fang K."/>
            <person name="Wang S."/>
            <person name="He J."/>
            <person name="Zhou D."/>
            <person name="Weng S."/>
            <person name="Chi M."/>
            <person name="Gu Z."/>
            <person name="He J."/>
            <person name="Li F."/>
            <person name="Wang M."/>
        </authorList>
    </citation>
    <scope>NUCLEOTIDE SEQUENCE [LARGE SCALE GENOMIC DNA]</scope>
    <source>
        <strain evidence="8">ZL_2023a</strain>
    </source>
</reference>
<dbReference type="InterPro" id="IPR010760">
    <property type="entry name" value="DNA-repair_Swi5"/>
</dbReference>